<protein>
    <recommendedName>
        <fullName evidence="2">ER-bound oxygenase mpaB/mpaB'/Rubber oxygenase catalytic domain-containing protein</fullName>
    </recommendedName>
</protein>
<feature type="region of interest" description="Disordered" evidence="1">
    <location>
        <begin position="253"/>
        <end position="310"/>
    </location>
</feature>
<dbReference type="InterPro" id="IPR046366">
    <property type="entry name" value="MPAB"/>
</dbReference>
<dbReference type="PANTHER" id="PTHR36124">
    <property type="match status" value="1"/>
</dbReference>
<keyword evidence="4" id="KW-1185">Reference proteome</keyword>
<evidence type="ECO:0000313" key="3">
    <source>
        <dbReference type="EMBL" id="MBA8928053.1"/>
    </source>
</evidence>
<dbReference type="Pfam" id="PF09995">
    <property type="entry name" value="MPAB_Lcp_cat"/>
    <property type="match status" value="1"/>
</dbReference>
<dbReference type="EMBL" id="JACJID010000004">
    <property type="protein sequence ID" value="MBA8928053.1"/>
    <property type="molecule type" value="Genomic_DNA"/>
</dbReference>
<dbReference type="InterPro" id="IPR018713">
    <property type="entry name" value="MPAB/Lcp_cat_dom"/>
</dbReference>
<feature type="compositionally biased region" description="Low complexity" evidence="1">
    <location>
        <begin position="266"/>
        <end position="275"/>
    </location>
</feature>
<evidence type="ECO:0000313" key="4">
    <source>
        <dbReference type="Proteomes" id="UP000517916"/>
    </source>
</evidence>
<reference evidence="3 4" key="1">
    <citation type="submission" date="2020-08" db="EMBL/GenBank/DDBJ databases">
        <title>Genomic Encyclopedia of Archaeal and Bacterial Type Strains, Phase II (KMG-II): from individual species to whole genera.</title>
        <authorList>
            <person name="Goeker M."/>
        </authorList>
    </citation>
    <scope>NUCLEOTIDE SEQUENCE [LARGE SCALE GENOMIC DNA]</scope>
    <source>
        <strain evidence="3 4">DSM 43850</strain>
    </source>
</reference>
<evidence type="ECO:0000259" key="2">
    <source>
        <dbReference type="Pfam" id="PF09995"/>
    </source>
</evidence>
<comment type="caution">
    <text evidence="3">The sequence shown here is derived from an EMBL/GenBank/DDBJ whole genome shotgun (WGS) entry which is preliminary data.</text>
</comment>
<organism evidence="3 4">
    <name type="scientific">Kutzneria viridogrisea</name>
    <dbReference type="NCBI Taxonomy" id="47990"/>
    <lineage>
        <taxon>Bacteria</taxon>
        <taxon>Bacillati</taxon>
        <taxon>Actinomycetota</taxon>
        <taxon>Actinomycetes</taxon>
        <taxon>Pseudonocardiales</taxon>
        <taxon>Pseudonocardiaceae</taxon>
        <taxon>Kutzneria</taxon>
    </lineage>
</organism>
<dbReference type="Proteomes" id="UP000517916">
    <property type="component" value="Unassembled WGS sequence"/>
</dbReference>
<evidence type="ECO:0000256" key="1">
    <source>
        <dbReference type="SAM" id="MobiDB-lite"/>
    </source>
</evidence>
<accession>A0ABR6BME8</accession>
<feature type="domain" description="ER-bound oxygenase mpaB/mpaB'/Rubber oxygenase catalytic" evidence="2">
    <location>
        <begin position="57"/>
        <end position="238"/>
    </location>
</feature>
<gene>
    <name evidence="3" type="ORF">BC739_005270</name>
</gene>
<name>A0ABR6BME8_9PSEU</name>
<dbReference type="RefSeq" id="WP_182838700.1">
    <property type="nucleotide sequence ID" value="NZ_BAAABQ010000030.1"/>
</dbReference>
<dbReference type="PANTHER" id="PTHR36124:SF1">
    <property type="entry name" value="ER-BOUND OXYGENASE MPAB_MPAB'_RUBBER OXYGENASE CATALYTIC DOMAIN-CONTAINING PROTEIN"/>
    <property type="match status" value="1"/>
</dbReference>
<feature type="compositionally biased region" description="Basic and acidic residues" evidence="1">
    <location>
        <begin position="291"/>
        <end position="310"/>
    </location>
</feature>
<sequence>MDRWHWLRRILSLDPERDHQEIYRISAGFEFPWDYQRALEFALYKTYCVPSISALLVATGEFEHRPQKRYDDTALLMAELAEHGYDSPRGKESLRVVNRMHGQYRISNEDMLYVLSTFIYEPIGWLHRYGWRRLTEHERLAAFHFYREVGRRMGIQDIPSGYAEFRRWARDFERDTFRFTEDNRRIGIYTLDLMCSWYPAPLRPAVRRAVTALLEPRMITAFGFTPEPARVTALARAGLRARSEFVRLLPPRRASRMANEPRNPSYPGYPTGYTPADLGAGGPPQGIDPAWLRESRSVERESRSVERESR</sequence>
<proteinExistence type="predicted"/>